<comment type="caution">
    <text evidence="1">The sequence shown here is derived from an EMBL/GenBank/DDBJ whole genome shotgun (WGS) entry which is preliminary data.</text>
</comment>
<gene>
    <name evidence="1" type="ORF">MILVUS5_LOCUS15820</name>
</gene>
<proteinExistence type="predicted"/>
<accession>A0ACB0JSI4</accession>
<sequence length="928" mass="106278">MAGKRELVLGICAPGIVEVPPDKPPSRPVAYEIDTSDHFYTEMATPDRDELIRWAREIALKLKFAIVIGKSDNGSDKRKQYFRLDCERGGRYVSTNKKLKSDQTGTRKCGCPFRLRGYCHADKTWHLTVVNGKHNHELDKAVEGHLIVGRLKPEERQCMEEMSRNLVPPKNIMSTLKDRDPNNKTTAKQLYNLSHRLKLKMRASMTEMQHLSKRLVETGYFFKHRTVVADGSEHVQDIFFAHPKSISLFNSFPTVLLMDSTYKTNKYKMPLFEIVGFTSTGRSFNVGFAWLTNEREDNFTWALEQCVSLLRNEDVRPKVIVTDRDLALMNAVSEVFPTSAAMVCRFHVKKNVSSKMKEIVKIKNGENEKQTDVWDQITDAFNDVLESPTEKEYADNVMVFRELCARWPKFLRYVEETVLDTDKERVVNAWVDQHMHMGNHTTNRAESCHGVLKGYLKDGNGDLVKGWEAINKMLISQFTEVQGEFGRSMSVAEHRYDDDPLYAFLFYKISRKAMDHIYDEANRVEECGMDSKKCGCVMRRTYGLPCACLIAKKIKNNKPIRLDEIHPQWKKLCFEDEPAPGDVADDYDCLAEWKAIQERLKTADVSVKNDIRNQLRLIAYPETTSVKPPLQKAKTKGARKKKSVRVTRSTSRDKSRWEHVDDHIAATQASQSQATKSKPSTSQTVPEVPKELVISTLTPAPPAPPEIPFINHMPKFMHPFIEDIIDVQGDGYCGYRVVALHQKGNQQDYELIRLNMERELRLHKESYVELFDTERYKYVTDALFPPPRRSKHAIATKDKWFTFPDMGYVVATHFQRVVVQLSNMEKCGASRTCFPLRGKPPSDTSDLDSKIICIGALADHFVLVRLKVGCPIPPTAHQWKNSCSEEAADWEPMFLDRMQKFSELLTIERAGDDLVTIGKGSKDDPLEL</sequence>
<evidence type="ECO:0000313" key="1">
    <source>
        <dbReference type="EMBL" id="CAJ2647256.1"/>
    </source>
</evidence>
<reference evidence="1" key="1">
    <citation type="submission" date="2023-10" db="EMBL/GenBank/DDBJ databases">
        <authorList>
            <person name="Rodriguez Cubillos JULIANA M."/>
            <person name="De Vega J."/>
        </authorList>
    </citation>
    <scope>NUCLEOTIDE SEQUENCE</scope>
</reference>
<evidence type="ECO:0000313" key="2">
    <source>
        <dbReference type="Proteomes" id="UP001177021"/>
    </source>
</evidence>
<protein>
    <submittedName>
        <fullName evidence="1">Uncharacterized protein</fullName>
    </submittedName>
</protein>
<organism evidence="1 2">
    <name type="scientific">Trifolium pratense</name>
    <name type="common">Red clover</name>
    <dbReference type="NCBI Taxonomy" id="57577"/>
    <lineage>
        <taxon>Eukaryota</taxon>
        <taxon>Viridiplantae</taxon>
        <taxon>Streptophyta</taxon>
        <taxon>Embryophyta</taxon>
        <taxon>Tracheophyta</taxon>
        <taxon>Spermatophyta</taxon>
        <taxon>Magnoliopsida</taxon>
        <taxon>eudicotyledons</taxon>
        <taxon>Gunneridae</taxon>
        <taxon>Pentapetalae</taxon>
        <taxon>rosids</taxon>
        <taxon>fabids</taxon>
        <taxon>Fabales</taxon>
        <taxon>Fabaceae</taxon>
        <taxon>Papilionoideae</taxon>
        <taxon>50 kb inversion clade</taxon>
        <taxon>NPAAA clade</taxon>
        <taxon>Hologalegina</taxon>
        <taxon>IRL clade</taxon>
        <taxon>Trifolieae</taxon>
        <taxon>Trifolium</taxon>
    </lineage>
</organism>
<keyword evidence="2" id="KW-1185">Reference proteome</keyword>
<dbReference type="EMBL" id="CASHSV030000109">
    <property type="protein sequence ID" value="CAJ2647256.1"/>
    <property type="molecule type" value="Genomic_DNA"/>
</dbReference>
<name>A0ACB0JSI4_TRIPR</name>
<dbReference type="Proteomes" id="UP001177021">
    <property type="component" value="Unassembled WGS sequence"/>
</dbReference>